<organism evidence="1 2">
    <name type="scientific">Flavobacterium flevense</name>
    <dbReference type="NCBI Taxonomy" id="983"/>
    <lineage>
        <taxon>Bacteria</taxon>
        <taxon>Pseudomonadati</taxon>
        <taxon>Bacteroidota</taxon>
        <taxon>Flavobacteriia</taxon>
        <taxon>Flavobacteriales</taxon>
        <taxon>Flavobacteriaceae</taxon>
        <taxon>Flavobacterium</taxon>
    </lineage>
</organism>
<reference evidence="1 2" key="1">
    <citation type="submission" date="2019-06" db="EMBL/GenBank/DDBJ databases">
        <title>Whole genome shotgun sequence of Flavobacterium flevense NBRC 14960.</title>
        <authorList>
            <person name="Hosoyama A."/>
            <person name="Uohara A."/>
            <person name="Ohji S."/>
            <person name="Ichikawa N."/>
        </authorList>
    </citation>
    <scope>NUCLEOTIDE SEQUENCE [LARGE SCALE GENOMIC DNA]</scope>
    <source>
        <strain evidence="1 2">NBRC 14960</strain>
    </source>
</reference>
<dbReference type="STRING" id="983.SAMN05443543_10172"/>
<dbReference type="AlphaFoldDB" id="A0A4Y4ATY2"/>
<protein>
    <recommendedName>
        <fullName evidence="3">DUF1800 domain-containing protein</fullName>
    </recommendedName>
</protein>
<dbReference type="InterPro" id="IPR014917">
    <property type="entry name" value="DUF1800"/>
</dbReference>
<sequence>MNRNSLWSLRLGFSNQQAAAIEKMGISKFLDASFQINFDATVPDFLKDSPKTTADFKERREKSKDLSTEQKRALKKEFQKQEGNTSIEMKSWWIDKMRHSDYPLQEKMTVFLHNHFVATYQKVNINHWIFEHNQLLRKHAFGNLRELTKAVLKSNAMLRYLDNNDNRKGKINENLSRELLELFTLGIGNYSEEDIKNGAKALAGLSTGDNGGFYREKIADDSEITYFGKKGHFKSDAIVDIIFEQKNSPYLFTRKILQWFIYDTPSEELVRYYGDYFRKKDFEIKPLLEKIFTEEFDRDTAGSKIKNPLEYNLQLLSELHIQPKTNRPIVAFIKSQGMDLFNQPNVKGWEGGKSWLTSQIYLQRNNLADLYCSGRENFNQKVVANMMMMDENQNANRPAGRKTTLNLDWNKGTNKTIIGELSQRLLFQTDSESQKDFEKILKYDFDSNAPNAEQAVVRLFNAMVKEPEFQLI</sequence>
<gene>
    <name evidence="1" type="ORF">FFL01_12100</name>
</gene>
<comment type="caution">
    <text evidence="1">The sequence shown here is derived from an EMBL/GenBank/DDBJ whole genome shotgun (WGS) entry which is preliminary data.</text>
</comment>
<name>A0A4Y4ATY2_9FLAO</name>
<dbReference type="Pfam" id="PF08811">
    <property type="entry name" value="DUF1800"/>
    <property type="match status" value="1"/>
</dbReference>
<dbReference type="EMBL" id="BJNP01000010">
    <property type="protein sequence ID" value="GEC71671.1"/>
    <property type="molecule type" value="Genomic_DNA"/>
</dbReference>
<proteinExistence type="predicted"/>
<keyword evidence="2" id="KW-1185">Reference proteome</keyword>
<evidence type="ECO:0000313" key="1">
    <source>
        <dbReference type="EMBL" id="GEC71671.1"/>
    </source>
</evidence>
<evidence type="ECO:0000313" key="2">
    <source>
        <dbReference type="Proteomes" id="UP000316775"/>
    </source>
</evidence>
<evidence type="ECO:0008006" key="3">
    <source>
        <dbReference type="Google" id="ProtNLM"/>
    </source>
</evidence>
<dbReference type="Proteomes" id="UP000316775">
    <property type="component" value="Unassembled WGS sequence"/>
</dbReference>
<dbReference type="OrthoDB" id="9772295at2"/>
<accession>A0A4Y4ATY2</accession>
<dbReference type="RefSeq" id="WP_073240741.1">
    <property type="nucleotide sequence ID" value="NZ_BJNP01000010.1"/>
</dbReference>